<dbReference type="OrthoDB" id="501320at2"/>
<dbReference type="Pfam" id="PF00005">
    <property type="entry name" value="ABC_tran"/>
    <property type="match status" value="2"/>
</dbReference>
<evidence type="ECO:0000256" key="3">
    <source>
        <dbReference type="ARBA" id="ARBA00022741"/>
    </source>
</evidence>
<dbReference type="InterPro" id="IPR017871">
    <property type="entry name" value="ABC_transporter-like_CS"/>
</dbReference>
<dbReference type="InterPro" id="IPR027417">
    <property type="entry name" value="P-loop_NTPase"/>
</dbReference>
<comment type="similarity">
    <text evidence="1">Belongs to the ABC transporter superfamily.</text>
</comment>
<feature type="domain" description="ABC transporter" evidence="5">
    <location>
        <begin position="9"/>
        <end position="260"/>
    </location>
</feature>
<dbReference type="Proteomes" id="UP000182130">
    <property type="component" value="Unassembled WGS sequence"/>
</dbReference>
<dbReference type="InterPro" id="IPR015856">
    <property type="entry name" value="ABC_transpr_CbiO/EcfA_su"/>
</dbReference>
<proteinExistence type="inferred from homology"/>
<evidence type="ECO:0000256" key="2">
    <source>
        <dbReference type="ARBA" id="ARBA00022448"/>
    </source>
</evidence>
<dbReference type="GO" id="GO:0042626">
    <property type="term" value="F:ATPase-coupled transmembrane transporter activity"/>
    <property type="evidence" value="ECO:0007669"/>
    <property type="project" value="TreeGrafter"/>
</dbReference>
<dbReference type="GO" id="GO:0005524">
    <property type="term" value="F:ATP binding"/>
    <property type="evidence" value="ECO:0007669"/>
    <property type="project" value="UniProtKB-KW"/>
</dbReference>
<keyword evidence="7" id="KW-1185">Reference proteome</keyword>
<accession>A0A1G8M733</accession>
<dbReference type="InterPro" id="IPR003439">
    <property type="entry name" value="ABC_transporter-like_ATP-bd"/>
</dbReference>
<evidence type="ECO:0000256" key="1">
    <source>
        <dbReference type="ARBA" id="ARBA00005417"/>
    </source>
</evidence>
<dbReference type="AlphaFoldDB" id="A0A1G8M733"/>
<evidence type="ECO:0000313" key="6">
    <source>
        <dbReference type="EMBL" id="SDI63180.1"/>
    </source>
</evidence>
<dbReference type="PROSITE" id="PS50893">
    <property type="entry name" value="ABC_TRANSPORTER_2"/>
    <property type="match status" value="2"/>
</dbReference>
<reference evidence="7" key="1">
    <citation type="submission" date="2016-10" db="EMBL/GenBank/DDBJ databases">
        <authorList>
            <person name="Varghese N."/>
            <person name="Submissions S."/>
        </authorList>
    </citation>
    <scope>NUCLEOTIDE SEQUENCE [LARGE SCALE GENOMIC DNA]</scope>
    <source>
        <strain evidence="7">CGMCC 1.10783</strain>
    </source>
</reference>
<dbReference type="EMBL" id="FNEI01000003">
    <property type="protein sequence ID" value="SDI63180.1"/>
    <property type="molecule type" value="Genomic_DNA"/>
</dbReference>
<name>A0A1G8M733_9MICC</name>
<evidence type="ECO:0000313" key="7">
    <source>
        <dbReference type="Proteomes" id="UP000182130"/>
    </source>
</evidence>
<dbReference type="RefSeq" id="WP_074587591.1">
    <property type="nucleotide sequence ID" value="NZ_FNEI01000003.1"/>
</dbReference>
<dbReference type="PANTHER" id="PTHR43553:SF24">
    <property type="entry name" value="ENERGY-COUPLING FACTOR TRANSPORTER ATP-BINDING PROTEIN ECFA1"/>
    <property type="match status" value="1"/>
</dbReference>
<evidence type="ECO:0000259" key="5">
    <source>
        <dbReference type="PROSITE" id="PS50893"/>
    </source>
</evidence>
<protein>
    <submittedName>
        <fullName evidence="6">Energy-coupling factor transport system ATP-binding protein</fullName>
    </submittedName>
</protein>
<dbReference type="GO" id="GO:0016887">
    <property type="term" value="F:ATP hydrolysis activity"/>
    <property type="evidence" value="ECO:0007669"/>
    <property type="project" value="InterPro"/>
</dbReference>
<dbReference type="PANTHER" id="PTHR43553">
    <property type="entry name" value="HEAVY METAL TRANSPORTER"/>
    <property type="match status" value="1"/>
</dbReference>
<dbReference type="CDD" id="cd03225">
    <property type="entry name" value="ABC_cobalt_CbiO_domain1"/>
    <property type="match status" value="2"/>
</dbReference>
<dbReference type="STRING" id="1045773.SAMN05216555_103276"/>
<keyword evidence="2" id="KW-0813">Transport</keyword>
<dbReference type="PROSITE" id="PS00211">
    <property type="entry name" value="ABC_TRANSPORTER_1"/>
    <property type="match status" value="1"/>
</dbReference>
<keyword evidence="4 6" id="KW-0067">ATP-binding</keyword>
<dbReference type="InterPro" id="IPR003593">
    <property type="entry name" value="AAA+_ATPase"/>
</dbReference>
<dbReference type="Gene3D" id="3.40.50.300">
    <property type="entry name" value="P-loop containing nucleotide triphosphate hydrolases"/>
    <property type="match status" value="2"/>
</dbReference>
<evidence type="ECO:0000256" key="4">
    <source>
        <dbReference type="ARBA" id="ARBA00022840"/>
    </source>
</evidence>
<organism evidence="6 7">
    <name type="scientific">Arthrobacter cupressi</name>
    <dbReference type="NCBI Taxonomy" id="1045773"/>
    <lineage>
        <taxon>Bacteria</taxon>
        <taxon>Bacillati</taxon>
        <taxon>Actinomycetota</taxon>
        <taxon>Actinomycetes</taxon>
        <taxon>Micrococcales</taxon>
        <taxon>Micrococcaceae</taxon>
        <taxon>Arthrobacter</taxon>
    </lineage>
</organism>
<dbReference type="GO" id="GO:0043190">
    <property type="term" value="C:ATP-binding cassette (ABC) transporter complex"/>
    <property type="evidence" value="ECO:0007669"/>
    <property type="project" value="TreeGrafter"/>
</dbReference>
<gene>
    <name evidence="6" type="ORF">SAMN05216555_103276</name>
</gene>
<dbReference type="SMART" id="SM00382">
    <property type="entry name" value="AAA"/>
    <property type="match status" value="2"/>
</dbReference>
<feature type="domain" description="ABC transporter" evidence="5">
    <location>
        <begin position="286"/>
        <end position="510"/>
    </location>
</feature>
<sequence>MNHGPLLAAHVESFSFHGAQTPALRDVRLSVEAGSLTAVLGGSGSGKSTLARILAAWLPGSHGGELRGRLELGAHGAGARVDFDGGSDDPRIDPAAWAAHVAYVPQDAAAMLSTVRDTVAGELAFGLENLGVPVAEMRRRIAETAELIGLGGLLGRGPATLSGGELRRLAIGCAVIGQPSVLLLDEPFASLDAAGAGTVERLLWRLTADGTAVVVFSSAVDGLSRTATSWTVLGTGGPEGGRQLAAGPPDALLAGDALARSGVVVPGTAPQGPVRNSGHTDAAPVLELKGVRFGYHGPGASERETLRGVELAVRPGEVLAVTGPNGSGKSTLLRQLNGLLRPRAGSVLIQGLPTHGIPTGVLAVDVGLLFQDPRFQLFERTALREVAFGLGTKRRLLRPNPEDARVRERALAALAAVGLEAQSGSHPLELPASSRRLLALATVIAREPAVLALDEPTVGLDRHGLEVLDTAMAEATARGAAVVMVTHDLAYARARAHRLLRLDNGVLAPVE</sequence>
<keyword evidence="3" id="KW-0547">Nucleotide-binding</keyword>
<dbReference type="SUPFAM" id="SSF52540">
    <property type="entry name" value="P-loop containing nucleoside triphosphate hydrolases"/>
    <property type="match status" value="2"/>
</dbReference>
<dbReference type="InterPro" id="IPR050095">
    <property type="entry name" value="ECF_ABC_transporter_ATP-bd"/>
</dbReference>